<comment type="similarity">
    <text evidence="1 5">Belongs to the universal ribosomal protein uL24 family.</text>
</comment>
<evidence type="ECO:0000256" key="2">
    <source>
        <dbReference type="ARBA" id="ARBA00022980"/>
    </source>
</evidence>
<accession>A0A0H4TDB1</accession>
<comment type="function">
    <text evidence="5">One of two assembly initiator proteins, it binds directly to the 5'-end of the 23S rRNA, where it nucleates assembly of the 50S subunit.</text>
</comment>
<keyword evidence="2 5" id="KW-0689">Ribosomal protein</keyword>
<evidence type="ECO:0000256" key="4">
    <source>
        <dbReference type="ARBA" id="ARBA00035206"/>
    </source>
</evidence>
<dbReference type="InterPro" id="IPR014722">
    <property type="entry name" value="Rib_uL2_dom2"/>
</dbReference>
<dbReference type="PANTHER" id="PTHR12903">
    <property type="entry name" value="MITOCHONDRIAL RIBOSOMAL PROTEIN L24"/>
    <property type="match status" value="1"/>
</dbReference>
<dbReference type="GO" id="GO:1990904">
    <property type="term" value="C:ribonucleoprotein complex"/>
    <property type="evidence" value="ECO:0007669"/>
    <property type="project" value="UniProtKB-KW"/>
</dbReference>
<dbReference type="GO" id="GO:0005840">
    <property type="term" value="C:ribosome"/>
    <property type="evidence" value="ECO:0007669"/>
    <property type="project" value="UniProtKB-KW"/>
</dbReference>
<dbReference type="InterPro" id="IPR003256">
    <property type="entry name" value="Ribosomal_uL24"/>
</dbReference>
<keyword evidence="5" id="KW-0694">RNA-binding</keyword>
<comment type="subunit">
    <text evidence="5">Part of the 50S ribosomal subunit.</text>
</comment>
<dbReference type="InterPro" id="IPR041988">
    <property type="entry name" value="Ribosomal_uL24_KOW"/>
</dbReference>
<proteinExistence type="inferred from homology"/>
<gene>
    <name evidence="5" type="primary">rplX</name>
</gene>
<dbReference type="InterPro" id="IPR008991">
    <property type="entry name" value="Translation_prot_SH3-like_sf"/>
</dbReference>
<evidence type="ECO:0000256" key="1">
    <source>
        <dbReference type="ARBA" id="ARBA00010618"/>
    </source>
</evidence>
<evidence type="ECO:0000259" key="6">
    <source>
        <dbReference type="SMART" id="SM00739"/>
    </source>
</evidence>
<protein>
    <recommendedName>
        <fullName evidence="4 5">Large ribosomal subunit protein uL24</fullName>
    </recommendedName>
</protein>
<name>A0A0H4TDB1_9BACT</name>
<dbReference type="InterPro" id="IPR057264">
    <property type="entry name" value="Ribosomal_uL24_C"/>
</dbReference>
<dbReference type="CDD" id="cd06089">
    <property type="entry name" value="KOW_RPL26"/>
    <property type="match status" value="1"/>
</dbReference>
<comment type="function">
    <text evidence="5">One of the proteins that surrounds the polypeptide exit tunnel on the outside of the subunit.</text>
</comment>
<dbReference type="Pfam" id="PF00467">
    <property type="entry name" value="KOW"/>
    <property type="match status" value="1"/>
</dbReference>
<keyword evidence="3 5" id="KW-0687">Ribonucleoprotein</keyword>
<dbReference type="SMART" id="SM00739">
    <property type="entry name" value="KOW"/>
    <property type="match status" value="1"/>
</dbReference>
<evidence type="ECO:0000256" key="3">
    <source>
        <dbReference type="ARBA" id="ARBA00023274"/>
    </source>
</evidence>
<dbReference type="GO" id="GO:0003735">
    <property type="term" value="F:structural constituent of ribosome"/>
    <property type="evidence" value="ECO:0007669"/>
    <property type="project" value="InterPro"/>
</dbReference>
<organism evidence="7">
    <name type="scientific">uncultured Microgenomates bacterium Rifle_16ft_4_minimus_8177</name>
    <dbReference type="NCBI Taxonomy" id="1665121"/>
    <lineage>
        <taxon>Bacteria</taxon>
        <taxon>Candidatus Microgenomatota</taxon>
        <taxon>environmental samples</taxon>
    </lineage>
</organism>
<dbReference type="GO" id="GO:0019843">
    <property type="term" value="F:rRNA binding"/>
    <property type="evidence" value="ECO:0007669"/>
    <property type="project" value="UniProtKB-UniRule"/>
</dbReference>
<reference evidence="7" key="1">
    <citation type="journal article" date="2015" name="ISME J.">
        <title>Aquifer environment selects for microbial species cohorts in sediment and groundwater.</title>
        <authorList>
            <person name="Hug L.A."/>
            <person name="Thomas B.C."/>
            <person name="Brown C.T."/>
            <person name="Frischkorn K.R."/>
            <person name="Williams K.H."/>
            <person name="Tringe S.G."/>
            <person name="Banfield J.F."/>
        </authorList>
    </citation>
    <scope>NUCLEOTIDE SEQUENCE</scope>
</reference>
<sequence>MYKFKKGDEVQVTAGRDKGRKGKIDKVLIKEDRVVVSGVNIYKRHKKATAKQGAGIYEIARPLPVANIALICPKCQKQTRVGFSIEGKNKVRVCKKCKGVIS</sequence>
<evidence type="ECO:0000313" key="7">
    <source>
        <dbReference type="EMBL" id="AKQ04870.1"/>
    </source>
</evidence>
<dbReference type="GO" id="GO:0006412">
    <property type="term" value="P:translation"/>
    <property type="evidence" value="ECO:0007669"/>
    <property type="project" value="UniProtKB-UniRule"/>
</dbReference>
<dbReference type="Gene3D" id="2.30.30.30">
    <property type="match status" value="1"/>
</dbReference>
<feature type="domain" description="KOW" evidence="6">
    <location>
        <begin position="3"/>
        <end position="30"/>
    </location>
</feature>
<dbReference type="InterPro" id="IPR005824">
    <property type="entry name" value="KOW"/>
</dbReference>
<dbReference type="HAMAP" id="MF_01326_B">
    <property type="entry name" value="Ribosomal_uL24_B"/>
    <property type="match status" value="1"/>
</dbReference>
<dbReference type="AlphaFoldDB" id="A0A0H4TDB1"/>
<dbReference type="Pfam" id="PF17136">
    <property type="entry name" value="ribosomal_L24"/>
    <property type="match status" value="1"/>
</dbReference>
<evidence type="ECO:0000256" key="5">
    <source>
        <dbReference type="HAMAP-Rule" id="MF_01326"/>
    </source>
</evidence>
<keyword evidence="5" id="KW-0699">rRNA-binding</keyword>
<dbReference type="EMBL" id="KT007052">
    <property type="protein sequence ID" value="AKQ04870.1"/>
    <property type="molecule type" value="Genomic_DNA"/>
</dbReference>
<dbReference type="SUPFAM" id="SSF50104">
    <property type="entry name" value="Translation proteins SH3-like domain"/>
    <property type="match status" value="1"/>
</dbReference>
<dbReference type="NCBIfam" id="TIGR01079">
    <property type="entry name" value="rplX_bact"/>
    <property type="match status" value="1"/>
</dbReference>